<keyword evidence="5" id="KW-0378">Hydrolase</keyword>
<dbReference type="SUPFAM" id="SSF51126">
    <property type="entry name" value="Pectin lyase-like"/>
    <property type="match status" value="1"/>
</dbReference>
<dbReference type="GO" id="GO:0030599">
    <property type="term" value="F:pectinesterase activity"/>
    <property type="evidence" value="ECO:0007669"/>
    <property type="project" value="UniProtKB-EC"/>
</dbReference>
<feature type="domain" description="Pectinesterase inhibitor" evidence="10">
    <location>
        <begin position="470"/>
        <end position="643"/>
    </location>
</feature>
<dbReference type="InterPro" id="IPR035513">
    <property type="entry name" value="Invertase/methylesterase_inhib"/>
</dbReference>
<dbReference type="InterPro" id="IPR011050">
    <property type="entry name" value="Pectin_lyase_fold/virulence"/>
</dbReference>
<dbReference type="PANTHER" id="PTHR31707">
    <property type="entry name" value="PECTINESTERASE"/>
    <property type="match status" value="1"/>
</dbReference>
<dbReference type="EC" id="3.1.1.11" evidence="4"/>
<keyword evidence="9" id="KW-0812">Transmembrane</keyword>
<dbReference type="NCBIfam" id="TIGR01614">
    <property type="entry name" value="PME_inhib"/>
    <property type="match status" value="1"/>
</dbReference>
<dbReference type="SUPFAM" id="SSF101148">
    <property type="entry name" value="Plant invertase/pectin methylesterase inhibitor"/>
    <property type="match status" value="1"/>
</dbReference>
<dbReference type="Pfam" id="PF01095">
    <property type="entry name" value="Pectinesterase"/>
    <property type="match status" value="1"/>
</dbReference>
<dbReference type="SMART" id="SM00856">
    <property type="entry name" value="PMEI"/>
    <property type="match status" value="1"/>
</dbReference>
<reference evidence="11 12" key="1">
    <citation type="submission" date="2024-01" db="EMBL/GenBank/DDBJ databases">
        <title>Genome assemblies of Stephania.</title>
        <authorList>
            <person name="Yang L."/>
        </authorList>
    </citation>
    <scope>NUCLEOTIDE SEQUENCE [LARGE SCALE GENOMIC DNA]</scope>
    <source>
        <strain evidence="11">JXDWG</strain>
        <tissue evidence="11">Leaf</tissue>
    </source>
</reference>
<feature type="transmembrane region" description="Helical" evidence="9">
    <location>
        <begin position="145"/>
        <end position="162"/>
    </location>
</feature>
<feature type="transmembrane region" description="Helical" evidence="9">
    <location>
        <begin position="427"/>
        <end position="449"/>
    </location>
</feature>
<dbReference type="Gene3D" id="2.160.20.10">
    <property type="entry name" value="Single-stranded right-handed beta-helix, Pectin lyase-like"/>
    <property type="match status" value="1"/>
</dbReference>
<feature type="transmembrane region" description="Helical" evidence="9">
    <location>
        <begin position="105"/>
        <end position="125"/>
    </location>
</feature>
<organism evidence="11 12">
    <name type="scientific">Stephania cephalantha</name>
    <dbReference type="NCBI Taxonomy" id="152367"/>
    <lineage>
        <taxon>Eukaryota</taxon>
        <taxon>Viridiplantae</taxon>
        <taxon>Streptophyta</taxon>
        <taxon>Embryophyta</taxon>
        <taxon>Tracheophyta</taxon>
        <taxon>Spermatophyta</taxon>
        <taxon>Magnoliopsida</taxon>
        <taxon>Ranunculales</taxon>
        <taxon>Menispermaceae</taxon>
        <taxon>Menispermoideae</taxon>
        <taxon>Cissampelideae</taxon>
        <taxon>Stephania</taxon>
    </lineage>
</organism>
<gene>
    <name evidence="11" type="ORF">Scep_000280</name>
</gene>
<keyword evidence="7" id="KW-1015">Disulfide bond</keyword>
<feature type="transmembrane region" description="Helical" evidence="9">
    <location>
        <begin position="197"/>
        <end position="218"/>
    </location>
</feature>
<comment type="caution">
    <text evidence="11">The sequence shown here is derived from an EMBL/GenBank/DDBJ whole genome shotgun (WGS) entry which is preliminary data.</text>
</comment>
<dbReference type="InterPro" id="IPR000070">
    <property type="entry name" value="Pectinesterase_cat"/>
</dbReference>
<feature type="transmembrane region" description="Helical" evidence="9">
    <location>
        <begin position="335"/>
        <end position="355"/>
    </location>
</feature>
<dbReference type="Gene3D" id="1.20.140.40">
    <property type="entry name" value="Invertase/pectin methylesterase inhibitor family protein"/>
    <property type="match status" value="1"/>
</dbReference>
<evidence type="ECO:0000256" key="2">
    <source>
        <dbReference type="ARBA" id="ARBA00006027"/>
    </source>
</evidence>
<comment type="similarity">
    <text evidence="3">In the C-terminal section; belongs to the pectinesterase family.</text>
</comment>
<keyword evidence="9" id="KW-1133">Transmembrane helix</keyword>
<evidence type="ECO:0000256" key="4">
    <source>
        <dbReference type="ARBA" id="ARBA00013229"/>
    </source>
</evidence>
<evidence type="ECO:0000256" key="1">
    <source>
        <dbReference type="ARBA" id="ARBA00005184"/>
    </source>
</evidence>
<evidence type="ECO:0000256" key="5">
    <source>
        <dbReference type="ARBA" id="ARBA00022801"/>
    </source>
</evidence>
<dbReference type="Pfam" id="PF04043">
    <property type="entry name" value="PMEI"/>
    <property type="match status" value="1"/>
</dbReference>
<evidence type="ECO:0000256" key="7">
    <source>
        <dbReference type="ARBA" id="ARBA00023157"/>
    </source>
</evidence>
<dbReference type="FunFam" id="1.20.140.40:FF:000010">
    <property type="entry name" value="Pectinesterase"/>
    <property type="match status" value="1"/>
</dbReference>
<proteinExistence type="inferred from homology"/>
<dbReference type="Proteomes" id="UP001419268">
    <property type="component" value="Unassembled WGS sequence"/>
</dbReference>
<name>A0AAP0L9Z1_9MAGN</name>
<dbReference type="EMBL" id="JBBNAG010000001">
    <property type="protein sequence ID" value="KAK9165089.1"/>
    <property type="molecule type" value="Genomic_DNA"/>
</dbReference>
<keyword evidence="6" id="KW-0063">Aspartyl esterase</keyword>
<evidence type="ECO:0000256" key="9">
    <source>
        <dbReference type="SAM" id="Phobius"/>
    </source>
</evidence>
<evidence type="ECO:0000313" key="12">
    <source>
        <dbReference type="Proteomes" id="UP001419268"/>
    </source>
</evidence>
<dbReference type="GO" id="GO:0042545">
    <property type="term" value="P:cell wall modification"/>
    <property type="evidence" value="ECO:0007669"/>
    <property type="project" value="InterPro"/>
</dbReference>
<evidence type="ECO:0000259" key="10">
    <source>
        <dbReference type="SMART" id="SM00856"/>
    </source>
</evidence>
<evidence type="ECO:0000256" key="3">
    <source>
        <dbReference type="ARBA" id="ARBA00007786"/>
    </source>
</evidence>
<sequence>MRDIWVTSFIRDSSVRSLNSVSNSFIFLFYVFVAHLHTTPVLLCECEITTYKNLFFQNKPIFEFWRSALPLMADHHQLVPLIKPADADEDEANSLRRIRRTNARLASLDVFRGLSVLLMIFVDYAGPLFPLVAHSPWNGVSLADFVMPYFLFIVGVSLALAYKSDGSTSGGYFHGTTSLTFGVDIESIRCLGILQFLLNRCFAFALAAIYLGLLYGLYVPDWQFRAPDSTSSSLLDNDHIFYKVKCGVRGDLGPACNSARMIDRRILGLNHLYRMSAYKNLEVCTGSDNFQVLKDAPPWCHAPFDPEGILSSFPAAITSIIGLHYGHVLSHQGRLFHWLLFSVPLFCAGLILNYLGITLSVLYIVAFDICAGVDGDTFFESLHSCPLTWLSFSFKDSTGFLLKITSGYDKVDEAEEIAFRKQTKRRLIVIALSTIAFIGIVGAIIGTVIHKSNNKNGANTNTNNGSGNSSPNSIIRAVCGETIYSDACFSSLSSFKTSNHNKSTLVDPGAAAIDYNMFDPEDIFKLSLEVALNELSTISTLPDKLMADHINDTPVITALKDCRTLFGDAMEEVYDSIQASRNHDSKSTNWIDDVRTWLSAVLTDLETCMDGLVEMSQNNTSLLRGMETWLRNSRMYTSNSLAIVTNIVGLVEKFSIPMHHRKLLSDGGDNDGYPDWMDGRDYRRLLGQNVSEINVDLTVAKDGTGTHTSIQDAVNAVMTKKPTRTVIYVKAGLYLENVVVGKEHWNIVMLGEGSANTIVSGSFYKTDHTSTLNCGTVLVEGKGFVARDIGFKNTAGPEKHQAVALRSSADLSVFYRCAFDAYQDTLYAHKKRQFYRDCFITDTIDFIFGNAAVIFQKCDIQPRQPLPNQYNTVTAQGRTKDNNDTTGISIDGCTIAPNGHVTAKTYLGRPWKECSTTVIMDSYIDGIVDPVGWIEWSPGTEPPSTIYYAEHNNSGPGAALENRVKWAGYRPVISDEEAHKFTVEPFIHGSRWLPHYIVPFNTD</sequence>
<dbReference type="FunFam" id="2.160.20.10:FF:000001">
    <property type="entry name" value="Pectinesterase"/>
    <property type="match status" value="1"/>
</dbReference>
<dbReference type="InterPro" id="IPR012334">
    <property type="entry name" value="Pectin_lyas_fold"/>
</dbReference>
<evidence type="ECO:0000256" key="6">
    <source>
        <dbReference type="ARBA" id="ARBA00023085"/>
    </source>
</evidence>
<evidence type="ECO:0000256" key="8">
    <source>
        <dbReference type="ARBA" id="ARBA00023180"/>
    </source>
</evidence>
<comment type="similarity">
    <text evidence="2">In the N-terminal section; belongs to the PMEI family.</text>
</comment>
<keyword evidence="8" id="KW-0325">Glycoprotein</keyword>
<keyword evidence="9" id="KW-0472">Membrane</keyword>
<evidence type="ECO:0000313" key="11">
    <source>
        <dbReference type="EMBL" id="KAK9165089.1"/>
    </source>
</evidence>
<dbReference type="InterPro" id="IPR006501">
    <property type="entry name" value="Pectinesterase_inhib_dom"/>
</dbReference>
<protein>
    <recommendedName>
        <fullName evidence="4">pectinesterase</fullName>
        <ecNumber evidence="4">3.1.1.11</ecNumber>
    </recommendedName>
</protein>
<keyword evidence="12" id="KW-1185">Reference proteome</keyword>
<accession>A0AAP0L9Z1</accession>
<dbReference type="CDD" id="cd15798">
    <property type="entry name" value="PMEI-like_3"/>
    <property type="match status" value="1"/>
</dbReference>
<dbReference type="GO" id="GO:0004857">
    <property type="term" value="F:enzyme inhibitor activity"/>
    <property type="evidence" value="ECO:0007669"/>
    <property type="project" value="InterPro"/>
</dbReference>
<dbReference type="AlphaFoldDB" id="A0AAP0L9Z1"/>
<comment type="pathway">
    <text evidence="1">Glycan metabolism; pectin degradation; 2-dehydro-3-deoxy-D-gluconate from pectin: step 1/5.</text>
</comment>